<protein>
    <submittedName>
        <fullName evidence="2">Serine hydrolase</fullName>
    </submittedName>
</protein>
<dbReference type="InterPro" id="IPR050491">
    <property type="entry name" value="AmpC-like"/>
</dbReference>
<reference evidence="2 3" key="1">
    <citation type="submission" date="2020-01" db="EMBL/GenBank/DDBJ databases">
        <title>Novel species isolated from a subtropical stream in China.</title>
        <authorList>
            <person name="Lu H."/>
        </authorList>
    </citation>
    <scope>NUCLEOTIDE SEQUENCE [LARGE SCALE GENOMIC DNA]</scope>
    <source>
        <strain evidence="2 3">FT82W</strain>
    </source>
</reference>
<evidence type="ECO:0000313" key="3">
    <source>
        <dbReference type="Proteomes" id="UP000470302"/>
    </source>
</evidence>
<gene>
    <name evidence="2" type="ORF">GTP91_06830</name>
</gene>
<dbReference type="Proteomes" id="UP000470302">
    <property type="component" value="Unassembled WGS sequence"/>
</dbReference>
<name>A0A845FZX7_9BURK</name>
<dbReference type="Pfam" id="PF00144">
    <property type="entry name" value="Beta-lactamase"/>
    <property type="match status" value="1"/>
</dbReference>
<feature type="domain" description="Beta-lactamase-related" evidence="1">
    <location>
        <begin position="136"/>
        <end position="463"/>
    </location>
</feature>
<dbReference type="InterPro" id="IPR001466">
    <property type="entry name" value="Beta-lactam-related"/>
</dbReference>
<dbReference type="SUPFAM" id="SSF56601">
    <property type="entry name" value="beta-lactamase/transpeptidase-like"/>
    <property type="match status" value="1"/>
</dbReference>
<dbReference type="AlphaFoldDB" id="A0A845FZX7"/>
<dbReference type="EMBL" id="WWCW01000014">
    <property type="protein sequence ID" value="MYM86900.1"/>
    <property type="molecule type" value="Genomic_DNA"/>
</dbReference>
<accession>A0A845FZX7</accession>
<keyword evidence="2" id="KW-0378">Hydrolase</keyword>
<dbReference type="Gene3D" id="3.40.710.10">
    <property type="entry name" value="DD-peptidase/beta-lactamase superfamily"/>
    <property type="match status" value="1"/>
</dbReference>
<evidence type="ECO:0000259" key="1">
    <source>
        <dbReference type="Pfam" id="PF00144"/>
    </source>
</evidence>
<dbReference type="PANTHER" id="PTHR46825:SF15">
    <property type="entry name" value="BETA-LACTAMASE-RELATED DOMAIN-CONTAINING PROTEIN"/>
    <property type="match status" value="1"/>
</dbReference>
<evidence type="ECO:0000313" key="2">
    <source>
        <dbReference type="EMBL" id="MYM86900.1"/>
    </source>
</evidence>
<proteinExistence type="predicted"/>
<organism evidence="2 3">
    <name type="scientific">Duganella vulcania</name>
    <dbReference type="NCBI Taxonomy" id="2692166"/>
    <lineage>
        <taxon>Bacteria</taxon>
        <taxon>Pseudomonadati</taxon>
        <taxon>Pseudomonadota</taxon>
        <taxon>Betaproteobacteria</taxon>
        <taxon>Burkholderiales</taxon>
        <taxon>Oxalobacteraceae</taxon>
        <taxon>Telluria group</taxon>
        <taxon>Duganella</taxon>
    </lineage>
</organism>
<sequence length="600" mass="64579">MTVLDAPERDAGLALVEVDAPNAAAALKAAWSRFRPGVKRVAASLTREPAREGWDERVAAGYELPANERRVASAVALRSSGKWTVVVLDGAVATVQKRGAALEMMRGSVHPPGYLPESFAGRQPHPLDAARIARLRAFVADGIRQLRIPGAALALFDHGQVVYEGGVGLRRHGRPEAVDADTLFMAASNTKGMTTLLLASLADEGKLRWEQPVTELYPSFRLGDAETTAKVRFKHLVCACTGLPQQNLEMMFEYGQASPASSIGLLANMKPTSNFGELYQYSNLMASAAGYIGGALAHPGMELGAAYDRAMQERIFTPLGMRGTTFDMDRATGGNHASPHTIDYSNQLRVTGTEMDSSIVPHRPAGGAWTSAHDFIRYVQLEANQGRLEDGRQLVSSANLLARRAPQVAAGDDTSYGMGLEVMKVNGVQVIDHGGSLPGFKSNFYLLPEAGVGAVLMLNADEGYALLPIFQRYLLEVLYDGKPEALEDLRLAAAASRFGHAAGRARYTVPAAPAVASKLASRYHSDELGELVVSRRGKQTFVDAGEWKTAVATHANADGTVSLLTITPGLDFFELVVGSKDSKRTLTLHDGQREYLFIEM</sequence>
<dbReference type="InterPro" id="IPR012338">
    <property type="entry name" value="Beta-lactam/transpept-like"/>
</dbReference>
<dbReference type="PANTHER" id="PTHR46825">
    <property type="entry name" value="D-ALANYL-D-ALANINE-CARBOXYPEPTIDASE/ENDOPEPTIDASE AMPH"/>
    <property type="match status" value="1"/>
</dbReference>
<dbReference type="GO" id="GO:0016787">
    <property type="term" value="F:hydrolase activity"/>
    <property type="evidence" value="ECO:0007669"/>
    <property type="project" value="UniProtKB-KW"/>
</dbReference>
<comment type="caution">
    <text evidence="2">The sequence shown here is derived from an EMBL/GenBank/DDBJ whole genome shotgun (WGS) entry which is preliminary data.</text>
</comment>